<keyword evidence="2 4" id="KW-0238">DNA-binding</keyword>
<evidence type="ECO:0000313" key="6">
    <source>
        <dbReference type="EMBL" id="XBX80192.1"/>
    </source>
</evidence>
<dbReference type="PANTHER" id="PTHR47506">
    <property type="entry name" value="TRANSCRIPTIONAL REGULATORY PROTEIN"/>
    <property type="match status" value="1"/>
</dbReference>
<gene>
    <name evidence="6" type="ORF">ABS642_08900</name>
</gene>
<evidence type="ECO:0000256" key="2">
    <source>
        <dbReference type="ARBA" id="ARBA00023125"/>
    </source>
</evidence>
<dbReference type="Pfam" id="PF00440">
    <property type="entry name" value="TetR_N"/>
    <property type="match status" value="1"/>
</dbReference>
<dbReference type="AlphaFoldDB" id="A0AAU7W382"/>
<dbReference type="SUPFAM" id="SSF48498">
    <property type="entry name" value="Tetracyclin repressor-like, C-terminal domain"/>
    <property type="match status" value="1"/>
</dbReference>
<reference evidence="6" key="1">
    <citation type="submission" date="2024-06" db="EMBL/GenBank/DDBJ databases">
        <title>Draft genome sequence of Microbacterium sp. strain A8/3-1, isolated from Oxytropis tragacanthoides Fisch. ex DC. Root nodules in the Altai region of Russia.</title>
        <authorList>
            <person name="Sazanova A."/>
            <person name="Guro P."/>
            <person name="Kuznetsova I."/>
            <person name="Belimov A."/>
            <person name="Safronova V."/>
        </authorList>
    </citation>
    <scope>NUCLEOTIDE SEQUENCE</scope>
    <source>
        <strain evidence="6">A8/3-1</strain>
    </source>
</reference>
<dbReference type="PROSITE" id="PS50977">
    <property type="entry name" value="HTH_TETR_2"/>
    <property type="match status" value="1"/>
</dbReference>
<evidence type="ECO:0000256" key="3">
    <source>
        <dbReference type="ARBA" id="ARBA00023163"/>
    </source>
</evidence>
<evidence type="ECO:0000256" key="4">
    <source>
        <dbReference type="PROSITE-ProRule" id="PRU00335"/>
    </source>
</evidence>
<dbReference type="Pfam" id="PF21993">
    <property type="entry name" value="TetR_C_13_2"/>
    <property type="match status" value="1"/>
</dbReference>
<dbReference type="SUPFAM" id="SSF46689">
    <property type="entry name" value="Homeodomain-like"/>
    <property type="match status" value="1"/>
</dbReference>
<feature type="DNA-binding region" description="H-T-H motif" evidence="4">
    <location>
        <begin position="28"/>
        <end position="47"/>
    </location>
</feature>
<evidence type="ECO:0000256" key="1">
    <source>
        <dbReference type="ARBA" id="ARBA00023015"/>
    </source>
</evidence>
<dbReference type="PANTHER" id="PTHR47506:SF1">
    <property type="entry name" value="HTH-TYPE TRANSCRIPTIONAL REGULATOR YJDC"/>
    <property type="match status" value="1"/>
</dbReference>
<dbReference type="Gene3D" id="1.10.357.10">
    <property type="entry name" value="Tetracycline Repressor, domain 2"/>
    <property type="match status" value="1"/>
</dbReference>
<dbReference type="GO" id="GO:0003677">
    <property type="term" value="F:DNA binding"/>
    <property type="evidence" value="ECO:0007669"/>
    <property type="project" value="UniProtKB-UniRule"/>
</dbReference>
<feature type="domain" description="HTH tetR-type" evidence="5">
    <location>
        <begin position="5"/>
        <end position="65"/>
    </location>
</feature>
<dbReference type="RefSeq" id="WP_350353042.1">
    <property type="nucleotide sequence ID" value="NZ_CP158357.1"/>
</dbReference>
<proteinExistence type="predicted"/>
<name>A0AAU7W382_9MICO</name>
<dbReference type="PRINTS" id="PR00455">
    <property type="entry name" value="HTHTETR"/>
</dbReference>
<keyword evidence="1" id="KW-0805">Transcription regulation</keyword>
<dbReference type="InterPro" id="IPR036271">
    <property type="entry name" value="Tet_transcr_reg_TetR-rel_C_sf"/>
</dbReference>
<dbReference type="InterPro" id="IPR009057">
    <property type="entry name" value="Homeodomain-like_sf"/>
</dbReference>
<sequence length="190" mass="20698">MGRTSDARERLLEAGERLFGERSYGAIGVAEISATAGAPKGSFYYYFPSKQEFAVAVIDEHWRRQKEEWSSILSAEGSPVDRLHRLFEATAAVQREAKSGVGAVAGCMFGNLALELSSTEPVIRERLQEIFDTQVDMVGAALGDDRREMATAVVANLEGLVLLAKLRNDPSLIESQWDSTARMLEAGASA</sequence>
<dbReference type="InterPro" id="IPR054156">
    <property type="entry name" value="YxaF_TetR_C"/>
</dbReference>
<dbReference type="EMBL" id="CP158357">
    <property type="protein sequence ID" value="XBX80192.1"/>
    <property type="molecule type" value="Genomic_DNA"/>
</dbReference>
<keyword evidence="3" id="KW-0804">Transcription</keyword>
<dbReference type="InterPro" id="IPR001647">
    <property type="entry name" value="HTH_TetR"/>
</dbReference>
<evidence type="ECO:0000259" key="5">
    <source>
        <dbReference type="PROSITE" id="PS50977"/>
    </source>
</evidence>
<protein>
    <submittedName>
        <fullName evidence="6">TetR/AcrR family transcriptional regulator</fullName>
    </submittedName>
</protein>
<organism evidence="6">
    <name type="scientific">Microbacterium sp. A8/3-1</name>
    <dbReference type="NCBI Taxonomy" id="3160749"/>
    <lineage>
        <taxon>Bacteria</taxon>
        <taxon>Bacillati</taxon>
        <taxon>Actinomycetota</taxon>
        <taxon>Actinomycetes</taxon>
        <taxon>Micrococcales</taxon>
        <taxon>Microbacteriaceae</taxon>
        <taxon>Microbacterium</taxon>
    </lineage>
</organism>
<accession>A0AAU7W382</accession>